<keyword evidence="1" id="KW-0963">Cytoplasm</keyword>
<organism evidence="5 6">
    <name type="scientific">Dactylosporangium fulvum</name>
    <dbReference type="NCBI Taxonomy" id="53359"/>
    <lineage>
        <taxon>Bacteria</taxon>
        <taxon>Bacillati</taxon>
        <taxon>Actinomycetota</taxon>
        <taxon>Actinomycetes</taxon>
        <taxon>Micromonosporales</taxon>
        <taxon>Micromonosporaceae</taxon>
        <taxon>Dactylosporangium</taxon>
    </lineage>
</organism>
<dbReference type="Pfam" id="PF03588">
    <property type="entry name" value="Leu_Phe_trans"/>
    <property type="match status" value="1"/>
</dbReference>
<reference evidence="5" key="2">
    <citation type="submission" date="2022-09" db="EMBL/GenBank/DDBJ databases">
        <title>Biosynthetic gene clusters of Dactylosporangioum fulvum.</title>
        <authorList>
            <person name="Caradec T."/>
        </authorList>
    </citation>
    <scope>NUCLEOTIDE SEQUENCE</scope>
    <source>
        <strain evidence="5">NRRL B-16292</strain>
    </source>
</reference>
<feature type="region of interest" description="Disordered" evidence="4">
    <location>
        <begin position="247"/>
        <end position="268"/>
    </location>
</feature>
<dbReference type="InterPro" id="IPR004616">
    <property type="entry name" value="Leu/Phe-tRNA_Trfase"/>
</dbReference>
<reference evidence="5" key="1">
    <citation type="submission" date="2021-04" db="EMBL/GenBank/DDBJ databases">
        <authorList>
            <person name="Hartkoorn R.C."/>
            <person name="Beaudoing E."/>
            <person name="Hot D."/>
        </authorList>
    </citation>
    <scope>NUCLEOTIDE SEQUENCE</scope>
    <source>
        <strain evidence="5">NRRL B-16292</strain>
    </source>
</reference>
<evidence type="ECO:0008006" key="7">
    <source>
        <dbReference type="Google" id="ProtNLM"/>
    </source>
</evidence>
<evidence type="ECO:0000313" key="5">
    <source>
        <dbReference type="EMBL" id="UWP80188.1"/>
    </source>
</evidence>
<dbReference type="EMBL" id="CP073720">
    <property type="protein sequence ID" value="UWP80188.1"/>
    <property type="molecule type" value="Genomic_DNA"/>
</dbReference>
<protein>
    <recommendedName>
        <fullName evidence="7">Leucyltransferase</fullName>
    </recommendedName>
</protein>
<dbReference type="InterPro" id="IPR042203">
    <property type="entry name" value="Leu/Phe-tRNA_Trfase_C"/>
</dbReference>
<evidence type="ECO:0000256" key="1">
    <source>
        <dbReference type="ARBA" id="ARBA00022490"/>
    </source>
</evidence>
<evidence type="ECO:0000313" key="6">
    <source>
        <dbReference type="Proteomes" id="UP001059617"/>
    </source>
</evidence>
<dbReference type="SUPFAM" id="SSF55729">
    <property type="entry name" value="Acyl-CoA N-acyltransferases (Nat)"/>
    <property type="match status" value="1"/>
</dbReference>
<keyword evidence="3" id="KW-0012">Acyltransferase</keyword>
<dbReference type="Gene3D" id="3.40.630.70">
    <property type="entry name" value="Leucyl/phenylalanyl-tRNA-protein transferase, C-terminal domain"/>
    <property type="match status" value="1"/>
</dbReference>
<dbReference type="PANTHER" id="PTHR30098">
    <property type="entry name" value="LEUCYL/PHENYLALANYL-TRNA--PROTEIN TRANSFERASE"/>
    <property type="match status" value="1"/>
</dbReference>
<evidence type="ECO:0000256" key="3">
    <source>
        <dbReference type="ARBA" id="ARBA00023315"/>
    </source>
</evidence>
<proteinExistence type="predicted"/>
<sequence length="268" mass="29181">MDSAPVDVPVAIGGRIEPATVLGGYRHGTYPMPAASAAEIEVNHFLYEDSVAAGTTVVLDSPLPDPYALTWWSPDPRPVVPYGRLTKPRSLMRLLRNRLQWTTTANQGFDQVLAECRRNRTPEWLTDELCECMVELHKLGWAHSVEVWDGDELVGGAVGVGTGTVFSLDTCFHRQTNASKVALLDMEHRLAGTGVTLLDVEWDSERNQRLGAGPVPRHEFLATLARGGGPVPLAGGVEEVRRLGFLRTSPGPARRGLAEADPDQTTPE</sequence>
<evidence type="ECO:0000256" key="4">
    <source>
        <dbReference type="SAM" id="MobiDB-lite"/>
    </source>
</evidence>
<name>A0ABY5VUL5_9ACTN</name>
<dbReference type="Proteomes" id="UP001059617">
    <property type="component" value="Chromosome"/>
</dbReference>
<dbReference type="RefSeq" id="WP_259857946.1">
    <property type="nucleotide sequence ID" value="NZ_BAAAST010000007.1"/>
</dbReference>
<keyword evidence="6" id="KW-1185">Reference proteome</keyword>
<gene>
    <name evidence="5" type="ORF">Dfulv_34200</name>
</gene>
<dbReference type="InterPro" id="IPR016181">
    <property type="entry name" value="Acyl_CoA_acyltransferase"/>
</dbReference>
<keyword evidence="2" id="KW-0808">Transferase</keyword>
<accession>A0ABY5VUL5</accession>
<dbReference type="PANTHER" id="PTHR30098:SF2">
    <property type="entry name" value="LEUCYL_PHENYLALANYL-TRNA--PROTEIN TRANSFERASE"/>
    <property type="match status" value="1"/>
</dbReference>
<evidence type="ECO:0000256" key="2">
    <source>
        <dbReference type="ARBA" id="ARBA00022679"/>
    </source>
</evidence>